<reference evidence="1 2" key="1">
    <citation type="submission" date="2013-04" db="EMBL/GenBank/DDBJ databases">
        <title>The Genome Sequence of Propionimicrobium lymphophilum ACS-093-V-SCH5.</title>
        <authorList>
            <consortium name="The Broad Institute Genomics Platform"/>
            <person name="Earl A."/>
            <person name="Ward D."/>
            <person name="Feldgarden M."/>
            <person name="Gevers D."/>
            <person name="Saerens B."/>
            <person name="Vaneechoutte M."/>
            <person name="Walker B."/>
            <person name="Young S."/>
            <person name="Zeng Q."/>
            <person name="Gargeya S."/>
            <person name="Fitzgerald M."/>
            <person name="Haas B."/>
            <person name="Abouelleil A."/>
            <person name="Allen A.W."/>
            <person name="Alvarado L."/>
            <person name="Arachchi H.M."/>
            <person name="Berlin A.M."/>
            <person name="Chapman S.B."/>
            <person name="Gainer-Dewar J."/>
            <person name="Goldberg J."/>
            <person name="Griggs A."/>
            <person name="Gujja S."/>
            <person name="Hansen M."/>
            <person name="Howarth C."/>
            <person name="Imamovic A."/>
            <person name="Ireland A."/>
            <person name="Larimer J."/>
            <person name="McCowan C."/>
            <person name="Murphy C."/>
            <person name="Pearson M."/>
            <person name="Poon T.W."/>
            <person name="Priest M."/>
            <person name="Roberts A."/>
            <person name="Saif S."/>
            <person name="Shea T."/>
            <person name="Sisk P."/>
            <person name="Sykes S."/>
            <person name="Wortman J."/>
            <person name="Nusbaum C."/>
            <person name="Birren B."/>
        </authorList>
    </citation>
    <scope>NUCLEOTIDE SEQUENCE [LARGE SCALE GENOMIC DNA]</scope>
    <source>
        <strain evidence="1 2">ACS-093-V-SCH5</strain>
    </source>
</reference>
<sequence>MMKNSALIFEAIGSKEGVLVMTHKTKSWPGGKILSAILGTAAAGFSAMFAFSQLSGKATKEENDWSYPSDDLIDRCYSNGRSSTYAIDIDAPAYAVYRHLKQIGCDKAGSYSSEFLERTFARLPFFNSFEIQEQWKGPDAMRPGDTAGFDFTGMSMEWTDIVPGKYVSQWVDTKHPPKAPGSFAFRYPGMKHYAAAWCFYVVPLKGERCRLINHWRIGFEPDNKVAAAINWINIELIGGCMAHLQNIYLKRVAEFRKKPQIQARIKRAVLGGKLFGFGTPAGRYDGTVLYEDTHNTWLHFGRQDPACNEVRPPVTENDQWPPTGPGTPWADVVDEDYFKGWSEPEFSWAEQIRQKIEGTYLKGWGKDHEADTAAAADATVEAALAKRRKA</sequence>
<keyword evidence="2" id="KW-1185">Reference proteome</keyword>
<gene>
    <name evidence="1" type="ORF">HMPREF9306_00295</name>
</gene>
<dbReference type="EMBL" id="AGZR01000003">
    <property type="protein sequence ID" value="EPD33878.1"/>
    <property type="molecule type" value="Genomic_DNA"/>
</dbReference>
<dbReference type="STRING" id="883161.HMPREF9306_00295"/>
<protein>
    <submittedName>
        <fullName evidence="1">Uncharacterized protein</fullName>
    </submittedName>
</protein>
<dbReference type="HOGENOM" id="CLU_805687_0_0_11"/>
<accession>S2W277</accession>
<proteinExistence type="predicted"/>
<dbReference type="AlphaFoldDB" id="S2W277"/>
<evidence type="ECO:0000313" key="2">
    <source>
        <dbReference type="Proteomes" id="UP000014417"/>
    </source>
</evidence>
<comment type="caution">
    <text evidence="1">The sequence shown here is derived from an EMBL/GenBank/DDBJ whole genome shotgun (WGS) entry which is preliminary data.</text>
</comment>
<organism evidence="1 2">
    <name type="scientific">Propionimicrobium lymphophilum ACS-093-V-SCH5</name>
    <dbReference type="NCBI Taxonomy" id="883161"/>
    <lineage>
        <taxon>Bacteria</taxon>
        <taxon>Bacillati</taxon>
        <taxon>Actinomycetota</taxon>
        <taxon>Actinomycetes</taxon>
        <taxon>Propionibacteriales</taxon>
        <taxon>Propionibacteriaceae</taxon>
        <taxon>Propionimicrobium</taxon>
    </lineage>
</organism>
<evidence type="ECO:0000313" key="1">
    <source>
        <dbReference type="EMBL" id="EPD33878.1"/>
    </source>
</evidence>
<dbReference type="Proteomes" id="UP000014417">
    <property type="component" value="Unassembled WGS sequence"/>
</dbReference>
<name>S2W277_9ACTN</name>